<accession>A0ABQ9HTJ4</accession>
<gene>
    <name evidence="2" type="ORF">PR048_013640</name>
</gene>
<feature type="region of interest" description="Disordered" evidence="1">
    <location>
        <begin position="24"/>
        <end position="77"/>
    </location>
</feature>
<comment type="caution">
    <text evidence="2">The sequence shown here is derived from an EMBL/GenBank/DDBJ whole genome shotgun (WGS) entry which is preliminary data.</text>
</comment>
<evidence type="ECO:0000313" key="2">
    <source>
        <dbReference type="EMBL" id="KAJ8887425.1"/>
    </source>
</evidence>
<keyword evidence="3" id="KW-1185">Reference proteome</keyword>
<evidence type="ECO:0000256" key="1">
    <source>
        <dbReference type="SAM" id="MobiDB-lite"/>
    </source>
</evidence>
<protein>
    <submittedName>
        <fullName evidence="2">Uncharacterized protein</fullName>
    </submittedName>
</protein>
<organism evidence="2 3">
    <name type="scientific">Dryococelus australis</name>
    <dbReference type="NCBI Taxonomy" id="614101"/>
    <lineage>
        <taxon>Eukaryota</taxon>
        <taxon>Metazoa</taxon>
        <taxon>Ecdysozoa</taxon>
        <taxon>Arthropoda</taxon>
        <taxon>Hexapoda</taxon>
        <taxon>Insecta</taxon>
        <taxon>Pterygota</taxon>
        <taxon>Neoptera</taxon>
        <taxon>Polyneoptera</taxon>
        <taxon>Phasmatodea</taxon>
        <taxon>Verophasmatodea</taxon>
        <taxon>Anareolatae</taxon>
        <taxon>Phasmatidae</taxon>
        <taxon>Eurycanthinae</taxon>
        <taxon>Dryococelus</taxon>
    </lineage>
</organism>
<evidence type="ECO:0000313" key="3">
    <source>
        <dbReference type="Proteomes" id="UP001159363"/>
    </source>
</evidence>
<name>A0ABQ9HTJ4_9NEOP</name>
<reference evidence="2 3" key="1">
    <citation type="submission" date="2023-02" db="EMBL/GenBank/DDBJ databases">
        <title>LHISI_Scaffold_Assembly.</title>
        <authorList>
            <person name="Stuart O.P."/>
            <person name="Cleave R."/>
            <person name="Magrath M.J.L."/>
            <person name="Mikheyev A.S."/>
        </authorList>
    </citation>
    <scope>NUCLEOTIDE SEQUENCE [LARGE SCALE GENOMIC DNA]</scope>
    <source>
        <strain evidence="2">Daus_M_001</strain>
        <tissue evidence="2">Leg muscle</tissue>
    </source>
</reference>
<dbReference type="Proteomes" id="UP001159363">
    <property type="component" value="Chromosome X"/>
</dbReference>
<dbReference type="EMBL" id="JARBHB010000004">
    <property type="protein sequence ID" value="KAJ8887425.1"/>
    <property type="molecule type" value="Genomic_DNA"/>
</dbReference>
<proteinExistence type="predicted"/>
<sequence>MVVIELCCNAGIKGHGKREIPVKTRLPAASSDTIPTCENPAVTRPGIEAGSTGVTKGRGKREIPEKTRRPVVSSGTIPTCENAGVTRRRFNTVLLCGRRAGEPLNH</sequence>